<dbReference type="EMBL" id="FOKI01000003">
    <property type="protein sequence ID" value="SFA80542.1"/>
    <property type="molecule type" value="Genomic_DNA"/>
</dbReference>
<organism evidence="4 5">
    <name type="scientific">Clostridium frigidicarnis</name>
    <dbReference type="NCBI Taxonomy" id="84698"/>
    <lineage>
        <taxon>Bacteria</taxon>
        <taxon>Bacillati</taxon>
        <taxon>Bacillota</taxon>
        <taxon>Clostridia</taxon>
        <taxon>Eubacteriales</taxon>
        <taxon>Clostridiaceae</taxon>
        <taxon>Clostridium</taxon>
    </lineage>
</organism>
<dbReference type="Gene3D" id="3.90.550.10">
    <property type="entry name" value="Spore Coat Polysaccharide Biosynthesis Protein SpsA, Chain A"/>
    <property type="match status" value="1"/>
</dbReference>
<keyword evidence="1" id="KW-0328">Glycosyltransferase</keyword>
<dbReference type="Pfam" id="PF00535">
    <property type="entry name" value="Glycos_transf_2"/>
    <property type="match status" value="1"/>
</dbReference>
<feature type="domain" description="Glycosyltransferase 2-like" evidence="3">
    <location>
        <begin position="15"/>
        <end position="134"/>
    </location>
</feature>
<dbReference type="OrthoDB" id="9807674at2"/>
<keyword evidence="5" id="KW-1185">Reference proteome</keyword>
<evidence type="ECO:0000313" key="5">
    <source>
        <dbReference type="Proteomes" id="UP000198619"/>
    </source>
</evidence>
<protein>
    <submittedName>
        <fullName evidence="4">Glycosyl transferase family 2</fullName>
    </submittedName>
</protein>
<dbReference type="PANTHER" id="PTHR22916">
    <property type="entry name" value="GLYCOSYLTRANSFERASE"/>
    <property type="match status" value="1"/>
</dbReference>
<keyword evidence="2 4" id="KW-0808">Transferase</keyword>
<dbReference type="CDD" id="cd00761">
    <property type="entry name" value="Glyco_tranf_GTA_type"/>
    <property type="match status" value="1"/>
</dbReference>
<evidence type="ECO:0000259" key="3">
    <source>
        <dbReference type="Pfam" id="PF00535"/>
    </source>
</evidence>
<dbReference type="GO" id="GO:0016757">
    <property type="term" value="F:glycosyltransferase activity"/>
    <property type="evidence" value="ECO:0007669"/>
    <property type="project" value="UniProtKB-KW"/>
</dbReference>
<dbReference type="InterPro" id="IPR001173">
    <property type="entry name" value="Glyco_trans_2-like"/>
</dbReference>
<dbReference type="AlphaFoldDB" id="A0A1I0VW10"/>
<evidence type="ECO:0000256" key="2">
    <source>
        <dbReference type="ARBA" id="ARBA00022679"/>
    </source>
</evidence>
<dbReference type="Proteomes" id="UP000198619">
    <property type="component" value="Unassembled WGS sequence"/>
</dbReference>
<proteinExistence type="predicted"/>
<evidence type="ECO:0000313" key="4">
    <source>
        <dbReference type="EMBL" id="SFA80542.1"/>
    </source>
</evidence>
<evidence type="ECO:0000256" key="1">
    <source>
        <dbReference type="ARBA" id="ARBA00022676"/>
    </source>
</evidence>
<gene>
    <name evidence="4" type="ORF">SAMN04488528_100373</name>
</gene>
<dbReference type="SUPFAM" id="SSF53448">
    <property type="entry name" value="Nucleotide-diphospho-sugar transferases"/>
    <property type="match status" value="1"/>
</dbReference>
<dbReference type="STRING" id="84698.SAMN04488528_100373"/>
<sequence length="345" mass="41050">MCLRRMVKIDMVDVSIIIPAYNVEKYIGRTLNSAINQTFKNIEIIVINDGSEDNTHDIIEEYANVDSRIKVIQKENKGVSSARNQGIKSSVGDYLMFLDGDDWVENTAVEEMYSFLINEDGDILVSDFYLDYGKKIMDYYFEFNDDSIDNIEYIKKILLGQSSGVIWNKMFKRKLFIEHNILFPENITLGEDACTLIKLIYNSKKIIKFNKSFVHYIQRPERITATNNEKSYSIYDSVICLTQYFYEIDLYHKLKDEIEFFEYLYVFYYRVIEAKTNNEVTVDMYCRWKNTRKKIRFNIHYKNFINSLSFNKRLKSRLVLFNYNLACIIFKFTKRFNKDIITFGE</sequence>
<accession>A0A1I0VW10</accession>
<dbReference type="PANTHER" id="PTHR22916:SF51">
    <property type="entry name" value="GLYCOSYLTRANSFERASE EPSH-RELATED"/>
    <property type="match status" value="1"/>
</dbReference>
<reference evidence="4 5" key="1">
    <citation type="submission" date="2016-10" db="EMBL/GenBank/DDBJ databases">
        <authorList>
            <person name="de Groot N.N."/>
        </authorList>
    </citation>
    <scope>NUCLEOTIDE SEQUENCE [LARGE SCALE GENOMIC DNA]</scope>
    <source>
        <strain evidence="4 5">DSM 12271</strain>
    </source>
</reference>
<dbReference type="InterPro" id="IPR029044">
    <property type="entry name" value="Nucleotide-diphossugar_trans"/>
</dbReference>
<name>A0A1I0VW10_9CLOT</name>